<dbReference type="Gene3D" id="1.10.8.500">
    <property type="entry name" value="HAMP domain in histidine kinase"/>
    <property type="match status" value="1"/>
</dbReference>
<feature type="transmembrane region" description="Helical" evidence="7">
    <location>
        <begin position="30"/>
        <end position="53"/>
    </location>
</feature>
<keyword evidence="6 7" id="KW-0472">Membrane</keyword>
<keyword evidence="5 7" id="KW-1133">Transmembrane helix</keyword>
<evidence type="ECO:0000313" key="11">
    <source>
        <dbReference type="Proteomes" id="UP000297609"/>
    </source>
</evidence>
<evidence type="ECO:0000256" key="1">
    <source>
        <dbReference type="ARBA" id="ARBA00004196"/>
    </source>
</evidence>
<organism evidence="10 11">
    <name type="scientific">Leptospira kemamanensis</name>
    <dbReference type="NCBI Taxonomy" id="2484942"/>
    <lineage>
        <taxon>Bacteria</taxon>
        <taxon>Pseudomonadati</taxon>
        <taxon>Spirochaetota</taxon>
        <taxon>Spirochaetia</taxon>
        <taxon>Leptospirales</taxon>
        <taxon>Leptospiraceae</taxon>
        <taxon>Leptospira</taxon>
    </lineage>
</organism>
<dbReference type="SMART" id="SM00044">
    <property type="entry name" value="CYCc"/>
    <property type="match status" value="1"/>
</dbReference>
<evidence type="ECO:0000256" key="6">
    <source>
        <dbReference type="ARBA" id="ARBA00023136"/>
    </source>
</evidence>
<dbReference type="PANTHER" id="PTHR43081">
    <property type="entry name" value="ADENYLATE CYCLASE, TERMINAL-DIFFERENTIATION SPECIFIC-RELATED"/>
    <property type="match status" value="1"/>
</dbReference>
<evidence type="ECO:0000259" key="8">
    <source>
        <dbReference type="PROSITE" id="PS50125"/>
    </source>
</evidence>
<feature type="domain" description="Guanylate cyclase" evidence="8">
    <location>
        <begin position="408"/>
        <end position="540"/>
    </location>
</feature>
<comment type="similarity">
    <text evidence="2">Belongs to the adenylyl cyclase class-3 family.</text>
</comment>
<dbReference type="CDD" id="cd06225">
    <property type="entry name" value="HAMP"/>
    <property type="match status" value="1"/>
</dbReference>
<dbReference type="GO" id="GO:0030313">
    <property type="term" value="C:cell envelope"/>
    <property type="evidence" value="ECO:0007669"/>
    <property type="project" value="UniProtKB-SubCell"/>
</dbReference>
<dbReference type="CDD" id="cd07302">
    <property type="entry name" value="CHD"/>
    <property type="match status" value="1"/>
</dbReference>
<dbReference type="GO" id="GO:0006171">
    <property type="term" value="P:cAMP biosynthetic process"/>
    <property type="evidence" value="ECO:0007669"/>
    <property type="project" value="TreeGrafter"/>
</dbReference>
<dbReference type="SUPFAM" id="SSF55073">
    <property type="entry name" value="Nucleotide cyclase"/>
    <property type="match status" value="1"/>
</dbReference>
<name>A0A4R9JSK6_9LEPT</name>
<dbReference type="GO" id="GO:0016020">
    <property type="term" value="C:membrane"/>
    <property type="evidence" value="ECO:0007669"/>
    <property type="project" value="InterPro"/>
</dbReference>
<keyword evidence="11" id="KW-1185">Reference proteome</keyword>
<evidence type="ECO:0000256" key="2">
    <source>
        <dbReference type="ARBA" id="ARBA00005381"/>
    </source>
</evidence>
<dbReference type="AlphaFoldDB" id="A0A4R9JSK6"/>
<dbReference type="Pfam" id="PF00211">
    <property type="entry name" value="Guanylate_cyc"/>
    <property type="match status" value="1"/>
</dbReference>
<accession>A0A4R9JSK6</accession>
<protein>
    <submittedName>
        <fullName evidence="10">HAMP domain-containing protein</fullName>
    </submittedName>
</protein>
<proteinExistence type="inferred from homology"/>
<evidence type="ECO:0000313" key="10">
    <source>
        <dbReference type="EMBL" id="TGL52382.1"/>
    </source>
</evidence>
<dbReference type="RefSeq" id="WP_135619536.1">
    <property type="nucleotide sequence ID" value="NZ_RQGG01000029.1"/>
</dbReference>
<dbReference type="GO" id="GO:0035556">
    <property type="term" value="P:intracellular signal transduction"/>
    <property type="evidence" value="ECO:0007669"/>
    <property type="project" value="InterPro"/>
</dbReference>
<evidence type="ECO:0000256" key="4">
    <source>
        <dbReference type="ARBA" id="ARBA00022692"/>
    </source>
</evidence>
<evidence type="ECO:0000256" key="5">
    <source>
        <dbReference type="ARBA" id="ARBA00022989"/>
    </source>
</evidence>
<comment type="caution">
    <text evidence="10">The sequence shown here is derived from an EMBL/GenBank/DDBJ whole genome shotgun (WGS) entry which is preliminary data.</text>
</comment>
<keyword evidence="4 7" id="KW-0812">Transmembrane</keyword>
<dbReference type="CDD" id="cd18774">
    <property type="entry name" value="PDC2_HK_sensor"/>
    <property type="match status" value="1"/>
</dbReference>
<dbReference type="SUPFAM" id="SSF158472">
    <property type="entry name" value="HAMP domain-like"/>
    <property type="match status" value="1"/>
</dbReference>
<dbReference type="InterPro" id="IPR001054">
    <property type="entry name" value="A/G_cyclase"/>
</dbReference>
<dbReference type="Pfam" id="PF00672">
    <property type="entry name" value="HAMP"/>
    <property type="match status" value="1"/>
</dbReference>
<dbReference type="Gene3D" id="3.30.70.1230">
    <property type="entry name" value="Nucleotide cyclase"/>
    <property type="match status" value="1"/>
</dbReference>
<evidence type="ECO:0000259" key="9">
    <source>
        <dbReference type="PROSITE" id="PS50885"/>
    </source>
</evidence>
<evidence type="ECO:0000256" key="3">
    <source>
        <dbReference type="ARBA" id="ARBA00022475"/>
    </source>
</evidence>
<dbReference type="FunFam" id="3.30.70.1230:FF:000016">
    <property type="entry name" value="Adenylate/guanylate cyclase domain-containing protein"/>
    <property type="match status" value="1"/>
</dbReference>
<sequence length="617" mass="69161">MKTILFKLRNILSKNQNVSGEFQFPIRYKLLLITSVVLLVSVSGVIFLASYFFRKDSEVRVKENNIKINDILSLKVKSDLHSIKQDVHITASAILRSTQSANGIANELFEEDQNFVFIGAYDSSFNPKFETINDQFLQKYDYQKSEVKNIIKNIQPKLKKSFSGTTVIWNISPFFRNPILCISFPLSETKDTHTILVTLVKLDSLLDAFQTSGPVETFLVSEDGSVLAHPDAKVVLSGNNLNDLPIVDRMKKSTVDNGQFRYQNKDGEFYLASFKKLGIGGVGVISQVREAKIFEEVNNIQKRNGYLLIVFLSLSFIVVYLFAKSLSTPILKLVDASEEIRKGNYHINLHATTHDEIGTLTKSFVSMGRGLEEREKLKDSFGRFVNQDIAELAAKGKLAIGGQRKYCTIFFSDIRSFTAISEKLQPEEVVEFLNSYMSEMVKCVQETGGTVDKFIGDAIMATWGALRDHKHHAKASVDAALRMREKLIEFNQNRGTVKKPLIKIGCGINTGYVIAGQIGSSDKMEYTVIGDSVNLASRVESLNKETHTDILVTETTYQEIKSEFNFLSMGEIEFKGKSKAQKVYAVLGRKSDPNCPKTLSELQSIVGIETTTKKAKK</sequence>
<feature type="transmembrane region" description="Helical" evidence="7">
    <location>
        <begin position="305"/>
        <end position="323"/>
    </location>
</feature>
<dbReference type="PROSITE" id="PS50125">
    <property type="entry name" value="GUANYLATE_CYCLASE_2"/>
    <property type="match status" value="1"/>
</dbReference>
<dbReference type="InterPro" id="IPR050697">
    <property type="entry name" value="Adenylyl/Guanylyl_Cyclase_3/4"/>
</dbReference>
<dbReference type="PANTHER" id="PTHR43081:SF1">
    <property type="entry name" value="ADENYLATE CYCLASE, TERMINAL-DIFFERENTIATION SPECIFIC"/>
    <property type="match status" value="1"/>
</dbReference>
<dbReference type="Gene3D" id="3.30.450.20">
    <property type="entry name" value="PAS domain"/>
    <property type="match status" value="1"/>
</dbReference>
<reference evidence="10" key="1">
    <citation type="journal article" date="2019" name="PLoS Negl. Trop. Dis.">
        <title>Revisiting the worldwide diversity of Leptospira species in the environment.</title>
        <authorList>
            <person name="Vincent A.T."/>
            <person name="Schiettekatte O."/>
            <person name="Bourhy P."/>
            <person name="Veyrier F.J."/>
            <person name="Picardeau M."/>
        </authorList>
    </citation>
    <scope>NUCLEOTIDE SEQUENCE [LARGE SCALE GENOMIC DNA]</scope>
    <source>
        <strain evidence="10">201702454</strain>
    </source>
</reference>
<dbReference type="PROSITE" id="PS50885">
    <property type="entry name" value="HAMP"/>
    <property type="match status" value="1"/>
</dbReference>
<dbReference type="InterPro" id="IPR003660">
    <property type="entry name" value="HAMP_dom"/>
</dbReference>
<dbReference type="GO" id="GO:0004016">
    <property type="term" value="F:adenylate cyclase activity"/>
    <property type="evidence" value="ECO:0007669"/>
    <property type="project" value="UniProtKB-ARBA"/>
</dbReference>
<gene>
    <name evidence="10" type="ORF">EHQ59_10110</name>
</gene>
<dbReference type="Proteomes" id="UP000297609">
    <property type="component" value="Unassembled WGS sequence"/>
</dbReference>
<dbReference type="SMART" id="SM00304">
    <property type="entry name" value="HAMP"/>
    <property type="match status" value="1"/>
</dbReference>
<dbReference type="EMBL" id="RQGG01000029">
    <property type="protein sequence ID" value="TGL52382.1"/>
    <property type="molecule type" value="Genomic_DNA"/>
</dbReference>
<evidence type="ECO:0000256" key="7">
    <source>
        <dbReference type="SAM" id="Phobius"/>
    </source>
</evidence>
<dbReference type="InterPro" id="IPR029787">
    <property type="entry name" value="Nucleotide_cyclase"/>
</dbReference>
<keyword evidence="3" id="KW-1003">Cell membrane</keyword>
<comment type="subcellular location">
    <subcellularLocation>
        <location evidence="1">Cell envelope</location>
    </subcellularLocation>
</comment>
<dbReference type="OrthoDB" id="9806704at2"/>
<feature type="domain" description="HAMP" evidence="9">
    <location>
        <begin position="324"/>
        <end position="376"/>
    </location>
</feature>